<feature type="domain" description="HTH merR-type" evidence="6">
    <location>
        <begin position="13"/>
        <end position="83"/>
    </location>
</feature>
<evidence type="ECO:0000256" key="2">
    <source>
        <dbReference type="ARBA" id="ARBA00023015"/>
    </source>
</evidence>
<dbReference type="Pfam" id="PF13411">
    <property type="entry name" value="MerR_1"/>
    <property type="match status" value="1"/>
</dbReference>
<evidence type="ECO:0000256" key="4">
    <source>
        <dbReference type="ARBA" id="ARBA00023163"/>
    </source>
</evidence>
<protein>
    <recommendedName>
        <fullName evidence="6">HTH merR-type domain-containing protein</fullName>
    </recommendedName>
</protein>
<reference evidence="7 8" key="1">
    <citation type="submission" date="2016-11" db="EMBL/GenBank/DDBJ databases">
        <title>Comparative genomics of Acidibacillus ferroxidans species.</title>
        <authorList>
            <person name="Oliveira G."/>
            <person name="Nunes G."/>
            <person name="Oliveira R."/>
            <person name="Araujo F."/>
            <person name="Salim A."/>
            <person name="Scholte L."/>
            <person name="Morais D."/>
            <person name="Nancucheo I."/>
            <person name="Johnson D.B."/>
            <person name="Grail B."/>
            <person name="Bittencourt J."/>
            <person name="Valadares R."/>
        </authorList>
    </citation>
    <scope>NUCLEOTIDE SEQUENCE [LARGE SCALE GENOMIC DNA]</scope>
    <source>
        <strain evidence="7 8">Y002</strain>
    </source>
</reference>
<dbReference type="AlphaFoldDB" id="A0A2U3D6J8"/>
<name>A0A2U3D6J8_SULT2</name>
<evidence type="ECO:0000259" key="6">
    <source>
        <dbReference type="PROSITE" id="PS50937"/>
    </source>
</evidence>
<evidence type="ECO:0000313" key="7">
    <source>
        <dbReference type="EMBL" id="PWI56905.1"/>
    </source>
</evidence>
<dbReference type="Gene3D" id="1.10.1660.10">
    <property type="match status" value="1"/>
</dbReference>
<dbReference type="PROSITE" id="PS50937">
    <property type="entry name" value="HTH_MERR_2"/>
    <property type="match status" value="1"/>
</dbReference>
<dbReference type="OrthoDB" id="9814833at2"/>
<comment type="caution">
    <text evidence="7">The sequence shown here is derived from an EMBL/GenBank/DDBJ whole genome shotgun (WGS) entry which is preliminary data.</text>
</comment>
<dbReference type="PANTHER" id="PTHR30204">
    <property type="entry name" value="REDOX-CYCLING DRUG-SENSING TRANSCRIPTIONAL ACTIVATOR SOXR"/>
    <property type="match status" value="1"/>
</dbReference>
<evidence type="ECO:0000256" key="3">
    <source>
        <dbReference type="ARBA" id="ARBA00023125"/>
    </source>
</evidence>
<keyword evidence="1" id="KW-0678">Repressor</keyword>
<evidence type="ECO:0000313" key="8">
    <source>
        <dbReference type="Proteomes" id="UP000245380"/>
    </source>
</evidence>
<dbReference type="Proteomes" id="UP000245380">
    <property type="component" value="Unassembled WGS sequence"/>
</dbReference>
<keyword evidence="5" id="KW-0175">Coiled coil</keyword>
<keyword evidence="8" id="KW-1185">Reference proteome</keyword>
<accession>A0A2U3D6J8</accession>
<organism evidence="7 8">
    <name type="scientific">Sulfoacidibacillus thermotolerans</name>
    <name type="common">Acidibacillus sulfuroxidans</name>
    <dbReference type="NCBI Taxonomy" id="1765684"/>
    <lineage>
        <taxon>Bacteria</taxon>
        <taxon>Bacillati</taxon>
        <taxon>Bacillota</taxon>
        <taxon>Bacilli</taxon>
        <taxon>Bacillales</taxon>
        <taxon>Alicyclobacillaceae</taxon>
        <taxon>Sulfoacidibacillus</taxon>
    </lineage>
</organism>
<dbReference type="InterPro" id="IPR047057">
    <property type="entry name" value="MerR_fam"/>
</dbReference>
<dbReference type="InterPro" id="IPR009061">
    <property type="entry name" value="DNA-bd_dom_put_sf"/>
</dbReference>
<dbReference type="EMBL" id="MPDK01000023">
    <property type="protein sequence ID" value="PWI56905.1"/>
    <property type="molecule type" value="Genomic_DNA"/>
</dbReference>
<evidence type="ECO:0000256" key="1">
    <source>
        <dbReference type="ARBA" id="ARBA00022491"/>
    </source>
</evidence>
<dbReference type="PANTHER" id="PTHR30204:SF69">
    <property type="entry name" value="MERR-FAMILY TRANSCRIPTIONAL REGULATOR"/>
    <property type="match status" value="1"/>
</dbReference>
<proteinExistence type="predicted"/>
<dbReference type="GO" id="GO:0003700">
    <property type="term" value="F:DNA-binding transcription factor activity"/>
    <property type="evidence" value="ECO:0007669"/>
    <property type="project" value="InterPro"/>
</dbReference>
<feature type="coiled-coil region" evidence="5">
    <location>
        <begin position="117"/>
        <end position="144"/>
    </location>
</feature>
<keyword evidence="3" id="KW-0238">DNA-binding</keyword>
<dbReference type="SUPFAM" id="SSF46955">
    <property type="entry name" value="Putative DNA-binding domain"/>
    <property type="match status" value="1"/>
</dbReference>
<dbReference type="InterPro" id="IPR000551">
    <property type="entry name" value="MerR-type_HTH_dom"/>
</dbReference>
<gene>
    <name evidence="7" type="ORF">BM613_11315</name>
</gene>
<evidence type="ECO:0000256" key="5">
    <source>
        <dbReference type="SAM" id="Coils"/>
    </source>
</evidence>
<sequence length="146" mass="16924">MFREVRTTDEKELFSVEDVAKKLGITARTLHYYEEVGLIVPSSRTAGGHRLYAQDVVEKLAYILRIKDSLGYSLQEIRNVLAAQETLDRLRESYQSGSETERQQIIDESIELMTTILQHIDEKLEKLSEMKTGLLERLDRVKKLRP</sequence>
<keyword evidence="2" id="KW-0805">Transcription regulation</keyword>
<keyword evidence="4" id="KW-0804">Transcription</keyword>
<dbReference type="GO" id="GO:0003677">
    <property type="term" value="F:DNA binding"/>
    <property type="evidence" value="ECO:0007669"/>
    <property type="project" value="UniProtKB-KW"/>
</dbReference>
<dbReference type="SMART" id="SM00422">
    <property type="entry name" value="HTH_MERR"/>
    <property type="match status" value="1"/>
</dbReference>